<dbReference type="InterPro" id="IPR004107">
    <property type="entry name" value="Integrase_SAM-like_N"/>
</dbReference>
<evidence type="ECO:0000256" key="3">
    <source>
        <dbReference type="ARBA" id="ARBA00023125"/>
    </source>
</evidence>
<dbReference type="GO" id="GO:0003677">
    <property type="term" value="F:DNA binding"/>
    <property type="evidence" value="ECO:0007669"/>
    <property type="project" value="UniProtKB-UniRule"/>
</dbReference>
<dbReference type="InterPro" id="IPR002104">
    <property type="entry name" value="Integrase_catalytic"/>
</dbReference>
<keyword evidence="4" id="KW-0233">DNA recombination</keyword>
<dbReference type="Gene3D" id="1.10.150.130">
    <property type="match status" value="1"/>
</dbReference>
<dbReference type="PANTHER" id="PTHR30349">
    <property type="entry name" value="PHAGE INTEGRASE-RELATED"/>
    <property type="match status" value="1"/>
</dbReference>
<dbReference type="PROSITE" id="PS51900">
    <property type="entry name" value="CB"/>
    <property type="match status" value="1"/>
</dbReference>
<evidence type="ECO:0000259" key="6">
    <source>
        <dbReference type="PROSITE" id="PS51898"/>
    </source>
</evidence>
<keyword evidence="3 5" id="KW-0238">DNA-binding</keyword>
<dbReference type="OrthoDB" id="9785687at2"/>
<dbReference type="GO" id="GO:0015074">
    <property type="term" value="P:DNA integration"/>
    <property type="evidence" value="ECO:0007669"/>
    <property type="project" value="UniProtKB-KW"/>
</dbReference>
<comment type="similarity">
    <text evidence="1">Belongs to the 'phage' integrase family.</text>
</comment>
<dbReference type="CDD" id="cd00397">
    <property type="entry name" value="DNA_BRE_C"/>
    <property type="match status" value="1"/>
</dbReference>
<dbReference type="InterPro" id="IPR044068">
    <property type="entry name" value="CB"/>
</dbReference>
<comment type="caution">
    <text evidence="8">The sequence shown here is derived from an EMBL/GenBank/DDBJ whole genome shotgun (WGS) entry which is preliminary data.</text>
</comment>
<evidence type="ECO:0008006" key="10">
    <source>
        <dbReference type="Google" id="ProtNLM"/>
    </source>
</evidence>
<protein>
    <recommendedName>
        <fullName evidence="10">Integrase</fullName>
    </recommendedName>
</protein>
<dbReference type="AlphaFoldDB" id="A0A2K1NYJ0"/>
<proteinExistence type="inferred from homology"/>
<dbReference type="Gene3D" id="1.10.443.10">
    <property type="entry name" value="Intergrase catalytic core"/>
    <property type="match status" value="1"/>
</dbReference>
<organism evidence="8 9">
    <name type="scientific">Petrotoga olearia DSM 13574</name>
    <dbReference type="NCBI Taxonomy" id="1122955"/>
    <lineage>
        <taxon>Bacteria</taxon>
        <taxon>Thermotogati</taxon>
        <taxon>Thermotogota</taxon>
        <taxon>Thermotogae</taxon>
        <taxon>Petrotogales</taxon>
        <taxon>Petrotogaceae</taxon>
        <taxon>Petrotoga</taxon>
    </lineage>
</organism>
<dbReference type="RefSeq" id="WP_103067427.1">
    <property type="nucleotide sequence ID" value="NZ_AZRL01000021.1"/>
</dbReference>
<feature type="domain" description="Core-binding (CB)" evidence="7">
    <location>
        <begin position="15"/>
        <end position="93"/>
    </location>
</feature>
<sequence length="306" mass="35529">MMDIDNTSDSIKGKDKIEGYISEFLSYLKFVKRRADSTIYEYKKILNGYKKFVQKYGFTRGCFLKYLEEISNLSQRTIKLRIVVIKSFLNYLYENDEISGKKYWKDANAKIPSDIPKGLTENQIKVFFSIIEDKFDKTFYSLLLKTGLRISEALSLEKEQIIFYDDHAELVINGKGNRVRYLKISKQYAEQLVTFAEESTPNGVQGKKYIFSNDNDVPITSRTMERRFKDYVVKANKKIDQLRAKGYNNINYINATPHALRHTCAKRLLNSGKNLEEVRYILGHTTISTTGIYVRSDSHSSVLDQI</sequence>
<dbReference type="PROSITE" id="PS51898">
    <property type="entry name" value="TYR_RECOMBINASE"/>
    <property type="match status" value="1"/>
</dbReference>
<dbReference type="SUPFAM" id="SSF56349">
    <property type="entry name" value="DNA breaking-rejoining enzymes"/>
    <property type="match status" value="1"/>
</dbReference>
<dbReference type="InterPro" id="IPR011010">
    <property type="entry name" value="DNA_brk_join_enz"/>
</dbReference>
<dbReference type="EMBL" id="AZRL01000021">
    <property type="protein sequence ID" value="PNR95581.1"/>
    <property type="molecule type" value="Genomic_DNA"/>
</dbReference>
<dbReference type="InterPro" id="IPR010998">
    <property type="entry name" value="Integrase_recombinase_N"/>
</dbReference>
<feature type="domain" description="Tyr recombinase" evidence="6">
    <location>
        <begin position="114"/>
        <end position="306"/>
    </location>
</feature>
<evidence type="ECO:0000256" key="1">
    <source>
        <dbReference type="ARBA" id="ARBA00008857"/>
    </source>
</evidence>
<evidence type="ECO:0000256" key="4">
    <source>
        <dbReference type="ARBA" id="ARBA00023172"/>
    </source>
</evidence>
<evidence type="ECO:0000313" key="9">
    <source>
        <dbReference type="Proteomes" id="UP000236434"/>
    </source>
</evidence>
<keyword evidence="2" id="KW-0229">DNA integration</keyword>
<dbReference type="GO" id="GO:0006310">
    <property type="term" value="P:DNA recombination"/>
    <property type="evidence" value="ECO:0007669"/>
    <property type="project" value="UniProtKB-KW"/>
</dbReference>
<evidence type="ECO:0000256" key="2">
    <source>
        <dbReference type="ARBA" id="ARBA00022908"/>
    </source>
</evidence>
<dbReference type="Pfam" id="PF02899">
    <property type="entry name" value="Phage_int_SAM_1"/>
    <property type="match status" value="1"/>
</dbReference>
<accession>A0A2K1NYJ0</accession>
<dbReference type="PANTHER" id="PTHR30349:SF64">
    <property type="entry name" value="PROPHAGE INTEGRASE INTD-RELATED"/>
    <property type="match status" value="1"/>
</dbReference>
<reference evidence="8 9" key="1">
    <citation type="submission" date="2013-12" db="EMBL/GenBank/DDBJ databases">
        <title>Comparative genomics of Petrotoga isolates.</title>
        <authorList>
            <person name="Nesbo C.L."/>
            <person name="Charchuk R."/>
            <person name="Chow K."/>
        </authorList>
    </citation>
    <scope>NUCLEOTIDE SEQUENCE [LARGE SCALE GENOMIC DNA]</scope>
    <source>
        <strain evidence="8 9">DSM 13574</strain>
    </source>
</reference>
<evidence type="ECO:0000313" key="8">
    <source>
        <dbReference type="EMBL" id="PNR95581.1"/>
    </source>
</evidence>
<evidence type="ECO:0000256" key="5">
    <source>
        <dbReference type="PROSITE-ProRule" id="PRU01248"/>
    </source>
</evidence>
<dbReference type="Pfam" id="PF00589">
    <property type="entry name" value="Phage_integrase"/>
    <property type="match status" value="1"/>
</dbReference>
<name>A0A2K1NYJ0_9BACT</name>
<evidence type="ECO:0000259" key="7">
    <source>
        <dbReference type="PROSITE" id="PS51900"/>
    </source>
</evidence>
<dbReference type="InterPro" id="IPR013762">
    <property type="entry name" value="Integrase-like_cat_sf"/>
</dbReference>
<gene>
    <name evidence="8" type="ORF">X929_07860</name>
</gene>
<dbReference type="Proteomes" id="UP000236434">
    <property type="component" value="Unassembled WGS sequence"/>
</dbReference>
<dbReference type="InterPro" id="IPR050090">
    <property type="entry name" value="Tyrosine_recombinase_XerCD"/>
</dbReference>